<keyword evidence="2" id="KW-0560">Oxidoreductase</keyword>
<evidence type="ECO:0000313" key="4">
    <source>
        <dbReference type="EMBL" id="GIJ73946.1"/>
    </source>
</evidence>
<dbReference type="EMBL" id="BOPH01000127">
    <property type="protein sequence ID" value="GIJ73946.1"/>
    <property type="molecule type" value="Genomic_DNA"/>
</dbReference>
<dbReference type="SUPFAM" id="SSF51735">
    <property type="entry name" value="NAD(P)-binding Rossmann-fold domains"/>
    <property type="match status" value="1"/>
</dbReference>
<dbReference type="PANTHER" id="PTHR44196">
    <property type="entry name" value="DEHYDROGENASE/REDUCTASE SDR FAMILY MEMBER 7B"/>
    <property type="match status" value="1"/>
</dbReference>
<name>A0A8J4EGP5_9ACTN</name>
<keyword evidence="5" id="KW-1185">Reference proteome</keyword>
<evidence type="ECO:0000313" key="5">
    <source>
        <dbReference type="Proteomes" id="UP000635606"/>
    </source>
</evidence>
<gene>
    <name evidence="4" type="ORF">Voc01_088630</name>
</gene>
<dbReference type="PRINTS" id="PR00080">
    <property type="entry name" value="SDRFAMILY"/>
</dbReference>
<reference evidence="4" key="1">
    <citation type="submission" date="2021-01" db="EMBL/GenBank/DDBJ databases">
        <title>Whole genome shotgun sequence of Virgisporangium ochraceum NBRC 16418.</title>
        <authorList>
            <person name="Komaki H."/>
            <person name="Tamura T."/>
        </authorList>
    </citation>
    <scope>NUCLEOTIDE SEQUENCE</scope>
    <source>
        <strain evidence="4">NBRC 16418</strain>
    </source>
</reference>
<accession>A0A8J4EGP5</accession>
<dbReference type="InterPro" id="IPR036291">
    <property type="entry name" value="NAD(P)-bd_dom_sf"/>
</dbReference>
<evidence type="ECO:0000256" key="2">
    <source>
        <dbReference type="ARBA" id="ARBA00023002"/>
    </source>
</evidence>
<sequence length="323" mass="33517">MPLRRPLSESVVVVTGASGGIGAATSLALAARGATVVLAARRADALHEVVRRAGDARTLVVPTDVADPAAVSALADRTTEEFGRVDAWVNNAGVGLYAGLAGAPLDEVRRVIDVNLLGYLYGVRAALPGLRAAGGGVIVNVASVLSEVTVPFMGAYNLTKHAVRGLSDTLRQELARDGVSVCGVLPASIDTPFYRNAGNRSGREVRPMPPVYPPRTVARAIVRVIDRPRRQVYAGPLGHALAVQMRLTPAPVERVLAWYGRRAALTATPAAPTSGNLFAPGGWPAEVDGGFHGRARTLARTAAGLSAAAALALVAAQKLRGRT</sequence>
<organism evidence="4 5">
    <name type="scientific">Virgisporangium ochraceum</name>
    <dbReference type="NCBI Taxonomy" id="65505"/>
    <lineage>
        <taxon>Bacteria</taxon>
        <taxon>Bacillati</taxon>
        <taxon>Actinomycetota</taxon>
        <taxon>Actinomycetes</taxon>
        <taxon>Micromonosporales</taxon>
        <taxon>Micromonosporaceae</taxon>
        <taxon>Virgisporangium</taxon>
    </lineage>
</organism>
<evidence type="ECO:0000256" key="1">
    <source>
        <dbReference type="ARBA" id="ARBA00006484"/>
    </source>
</evidence>
<comment type="similarity">
    <text evidence="1 3">Belongs to the short-chain dehydrogenases/reductases (SDR) family.</text>
</comment>
<dbReference type="NCBIfam" id="NF005495">
    <property type="entry name" value="PRK07109.1"/>
    <property type="match status" value="1"/>
</dbReference>
<dbReference type="Gene3D" id="3.40.50.720">
    <property type="entry name" value="NAD(P)-binding Rossmann-like Domain"/>
    <property type="match status" value="1"/>
</dbReference>
<protein>
    <submittedName>
        <fullName evidence="4">Short-chain dehydrogenase</fullName>
    </submittedName>
</protein>
<comment type="caution">
    <text evidence="4">The sequence shown here is derived from an EMBL/GenBank/DDBJ whole genome shotgun (WGS) entry which is preliminary data.</text>
</comment>
<dbReference type="GO" id="GO:0016491">
    <property type="term" value="F:oxidoreductase activity"/>
    <property type="evidence" value="ECO:0007669"/>
    <property type="project" value="UniProtKB-KW"/>
</dbReference>
<proteinExistence type="inferred from homology"/>
<dbReference type="GO" id="GO:0016020">
    <property type="term" value="C:membrane"/>
    <property type="evidence" value="ECO:0007669"/>
    <property type="project" value="TreeGrafter"/>
</dbReference>
<dbReference type="AlphaFoldDB" id="A0A8J4EGP5"/>
<dbReference type="PRINTS" id="PR00081">
    <property type="entry name" value="GDHRDH"/>
</dbReference>
<dbReference type="Pfam" id="PF00106">
    <property type="entry name" value="adh_short"/>
    <property type="match status" value="1"/>
</dbReference>
<dbReference type="InterPro" id="IPR002347">
    <property type="entry name" value="SDR_fam"/>
</dbReference>
<dbReference type="RefSeq" id="WP_203933760.1">
    <property type="nucleotide sequence ID" value="NZ_BOPH01000127.1"/>
</dbReference>
<evidence type="ECO:0000256" key="3">
    <source>
        <dbReference type="RuleBase" id="RU000363"/>
    </source>
</evidence>
<dbReference type="Proteomes" id="UP000635606">
    <property type="component" value="Unassembled WGS sequence"/>
</dbReference>
<dbReference type="FunFam" id="3.40.50.720:FF:000084">
    <property type="entry name" value="Short-chain dehydrogenase reductase"/>
    <property type="match status" value="1"/>
</dbReference>
<dbReference type="PANTHER" id="PTHR44196:SF1">
    <property type="entry name" value="DEHYDROGENASE_REDUCTASE SDR FAMILY MEMBER 7B"/>
    <property type="match status" value="1"/>
</dbReference>